<keyword evidence="2" id="KW-1185">Reference proteome</keyword>
<organism evidence="1 2">
    <name type="scientific">Pyrrhoderma noxium</name>
    <dbReference type="NCBI Taxonomy" id="2282107"/>
    <lineage>
        <taxon>Eukaryota</taxon>
        <taxon>Fungi</taxon>
        <taxon>Dikarya</taxon>
        <taxon>Basidiomycota</taxon>
        <taxon>Agaricomycotina</taxon>
        <taxon>Agaricomycetes</taxon>
        <taxon>Hymenochaetales</taxon>
        <taxon>Hymenochaetaceae</taxon>
        <taxon>Pyrrhoderma</taxon>
    </lineage>
</organism>
<evidence type="ECO:0000313" key="1">
    <source>
        <dbReference type="EMBL" id="TQF64825.1"/>
    </source>
</evidence>
<dbReference type="EMBL" id="NBII01000013">
    <property type="protein sequence ID" value="TQF64825.1"/>
    <property type="molecule type" value="Genomic_DNA"/>
</dbReference>
<dbReference type="Proteomes" id="UP000217199">
    <property type="component" value="Mitochondrion MT"/>
</dbReference>
<dbReference type="AlphaFoldDB" id="A0A541AXN7"/>
<name>A0A541AXN7_9AGAM</name>
<protein>
    <submittedName>
        <fullName evidence="1">Uncharacterized protein</fullName>
    </submittedName>
</protein>
<proteinExistence type="predicted"/>
<sequence length="108" mass="11977">MIYTNKNDSILDSDLNSRITLLLESPSNYEVHPNGKIFIKSLGKYLKGRGEVQDKNDLLVNTFTSIKTCASNLNIPERTLSAKLNTGATILIEGKPHYVKRVATLPDS</sequence>
<geneLocation type="mitochondrion" evidence="1"/>
<dbReference type="EMBL" id="CM008263">
    <property type="protein sequence ID" value="TQF64825.1"/>
    <property type="molecule type" value="Genomic_DNA"/>
</dbReference>
<comment type="caution">
    <text evidence="1">The sequence shown here is derived from an EMBL/GenBank/DDBJ whole genome shotgun (WGS) entry which is preliminary data.</text>
</comment>
<keyword evidence="1" id="KW-0496">Mitochondrion</keyword>
<evidence type="ECO:0000313" key="2">
    <source>
        <dbReference type="Proteomes" id="UP000217199"/>
    </source>
</evidence>
<dbReference type="InParanoid" id="A0A541AXN7"/>
<reference evidence="1 2" key="1">
    <citation type="journal article" date="2017" name="bioRxiv">
        <title>The Genomic Landscape Of Tree Rot In Phellinus noxius And Its Hymenochaetales Members.</title>
        <authorList>
            <person name="Chung C.-L."/>
            <person name="Lee J.T."/>
            <person name="Akiba M."/>
            <person name="Lee H.-H."/>
            <person name="Kuo T.-H."/>
            <person name="Liu D."/>
            <person name="Ke H.-M."/>
            <person name="Yokoi T."/>
            <person name="Roa M.B."/>
            <person name="Lu M.J."/>
            <person name="Chang Y.-Y."/>
            <person name="Ann P.-J."/>
            <person name="Tsai J.-N."/>
            <person name="Chen C.-Y."/>
            <person name="Tzean S.-S."/>
            <person name="Ota Y."/>
            <person name="Hattori T."/>
            <person name="Sahashi N."/>
            <person name="Liou R.-F."/>
            <person name="Kikuchi T."/>
            <person name="Tsai I.J."/>
        </authorList>
    </citation>
    <scope>NUCLEOTIDE SEQUENCE [LARGE SCALE GENOMIC DNA]</scope>
    <source>
        <strain evidence="1 2">FFPRI411160</strain>
    </source>
</reference>
<accession>A0A541AXN7</accession>
<gene>
    <name evidence="1" type="ORF">PNOK_m000100</name>
</gene>